<proteinExistence type="predicted"/>
<reference evidence="1" key="1">
    <citation type="submission" date="2021-05" db="EMBL/GenBank/DDBJ databases">
        <authorList>
            <person name="Alioto T."/>
            <person name="Alioto T."/>
            <person name="Gomez Garrido J."/>
        </authorList>
    </citation>
    <scope>NUCLEOTIDE SEQUENCE</scope>
</reference>
<dbReference type="EMBL" id="HBUF01127778">
    <property type="protein sequence ID" value="CAG6643575.1"/>
    <property type="molecule type" value="Transcribed_RNA"/>
</dbReference>
<sequence>MKVIKTSRQKQIFIIVFSRRTNCAAGVNKIVAENETREIKTKQTKPNLKEIEGDVIKEVSILTEDTKSVVTYKLYKVKEKRTVNRTNILIEVQTKPQGKRRRRR</sequence>
<dbReference type="AlphaFoldDB" id="A0A8D8R626"/>
<name>A0A8D8R626_9HEMI</name>
<protein>
    <submittedName>
        <fullName evidence="1">Uncharacterized protein</fullName>
    </submittedName>
</protein>
<accession>A0A8D8R626</accession>
<organism evidence="1">
    <name type="scientific">Cacopsylla melanoneura</name>
    <dbReference type="NCBI Taxonomy" id="428564"/>
    <lineage>
        <taxon>Eukaryota</taxon>
        <taxon>Metazoa</taxon>
        <taxon>Ecdysozoa</taxon>
        <taxon>Arthropoda</taxon>
        <taxon>Hexapoda</taxon>
        <taxon>Insecta</taxon>
        <taxon>Pterygota</taxon>
        <taxon>Neoptera</taxon>
        <taxon>Paraneoptera</taxon>
        <taxon>Hemiptera</taxon>
        <taxon>Sternorrhyncha</taxon>
        <taxon>Psylloidea</taxon>
        <taxon>Psyllidae</taxon>
        <taxon>Psyllinae</taxon>
        <taxon>Cacopsylla</taxon>
    </lineage>
</organism>
<evidence type="ECO:0000313" key="1">
    <source>
        <dbReference type="EMBL" id="CAG6643575.1"/>
    </source>
</evidence>